<dbReference type="EMBL" id="MCGN01000009">
    <property type="protein sequence ID" value="ORY93422.1"/>
    <property type="molecule type" value="Genomic_DNA"/>
</dbReference>
<dbReference type="PANTHER" id="PTHR46161:SF3">
    <property type="entry name" value="NUCLEOSIDE DIPHOSPHATE KINASE DDB_G0292928-RELATED"/>
    <property type="match status" value="1"/>
</dbReference>
<comment type="caution">
    <text evidence="7">Lacks conserved residue(s) required for the propagation of feature annotation.</text>
</comment>
<dbReference type="Pfam" id="PF00334">
    <property type="entry name" value="NDK"/>
    <property type="match status" value="1"/>
</dbReference>
<keyword evidence="11" id="KW-1185">Reference proteome</keyword>
<gene>
    <name evidence="10" type="ORF">BCR43DRAFT_377051</name>
</gene>
<dbReference type="GO" id="GO:0004550">
    <property type="term" value="F:nucleoside diphosphate kinase activity"/>
    <property type="evidence" value="ECO:0007669"/>
    <property type="project" value="InterPro"/>
</dbReference>
<organism evidence="10 11">
    <name type="scientific">Syncephalastrum racemosum</name>
    <name type="common">Filamentous fungus</name>
    <dbReference type="NCBI Taxonomy" id="13706"/>
    <lineage>
        <taxon>Eukaryota</taxon>
        <taxon>Fungi</taxon>
        <taxon>Fungi incertae sedis</taxon>
        <taxon>Mucoromycota</taxon>
        <taxon>Mucoromycotina</taxon>
        <taxon>Mucoromycetes</taxon>
        <taxon>Mucorales</taxon>
        <taxon>Syncephalastraceae</taxon>
        <taxon>Syncephalastrum</taxon>
    </lineage>
</organism>
<keyword evidence="3" id="KW-0808">Transferase</keyword>
<dbReference type="Proteomes" id="UP000242180">
    <property type="component" value="Unassembled WGS sequence"/>
</dbReference>
<dbReference type="SMART" id="SM00562">
    <property type="entry name" value="NDK"/>
    <property type="match status" value="1"/>
</dbReference>
<proteinExistence type="inferred from homology"/>
<dbReference type="InParanoid" id="A0A1X2H4V8"/>
<evidence type="ECO:0000256" key="6">
    <source>
        <dbReference type="ARBA" id="ARBA00022840"/>
    </source>
</evidence>
<evidence type="ECO:0000256" key="7">
    <source>
        <dbReference type="PROSITE-ProRule" id="PRU00706"/>
    </source>
</evidence>
<keyword evidence="4" id="KW-0547">Nucleotide-binding</keyword>
<evidence type="ECO:0000313" key="10">
    <source>
        <dbReference type="EMBL" id="ORY93422.1"/>
    </source>
</evidence>
<sequence>MSDKEVQVAEQAAPEIQLPLQRTLALIKPDAVKSGKQQPIIDAIRLAGFHIADERSLTLSLEEARLFYREHEGKPFYTELTEWMSGGPIYAMVLEKANAIQDWRALMGPTDPARARETEPNSIRARFGADARMTRRPPACSRTTKPLKLLQSIMKAL</sequence>
<dbReference type="STRING" id="13706.A0A1X2H4V8"/>
<evidence type="ECO:0000256" key="3">
    <source>
        <dbReference type="ARBA" id="ARBA00022679"/>
    </source>
</evidence>
<evidence type="ECO:0000256" key="5">
    <source>
        <dbReference type="ARBA" id="ARBA00022777"/>
    </source>
</evidence>
<evidence type="ECO:0000256" key="8">
    <source>
        <dbReference type="RuleBase" id="RU004011"/>
    </source>
</evidence>
<evidence type="ECO:0000256" key="1">
    <source>
        <dbReference type="ARBA" id="ARBA00008142"/>
    </source>
</evidence>
<reference evidence="10 11" key="1">
    <citation type="submission" date="2016-07" db="EMBL/GenBank/DDBJ databases">
        <title>Pervasive Adenine N6-methylation of Active Genes in Fungi.</title>
        <authorList>
            <consortium name="DOE Joint Genome Institute"/>
            <person name="Mondo S.J."/>
            <person name="Dannebaum R.O."/>
            <person name="Kuo R.C."/>
            <person name="Labutti K."/>
            <person name="Haridas S."/>
            <person name="Kuo A."/>
            <person name="Salamov A."/>
            <person name="Ahrendt S.R."/>
            <person name="Lipzen A."/>
            <person name="Sullivan W."/>
            <person name="Andreopoulos W.B."/>
            <person name="Clum A."/>
            <person name="Lindquist E."/>
            <person name="Daum C."/>
            <person name="Ramamoorthy G.K."/>
            <person name="Gryganskyi A."/>
            <person name="Culley D."/>
            <person name="Magnuson J.K."/>
            <person name="James T.Y."/>
            <person name="O'Malley M.A."/>
            <person name="Stajich J.E."/>
            <person name="Spatafora J.W."/>
            <person name="Visel A."/>
            <person name="Grigoriev I.V."/>
        </authorList>
    </citation>
    <scope>NUCLEOTIDE SEQUENCE [LARGE SCALE GENOMIC DNA]</scope>
    <source>
        <strain evidence="10 11">NRRL 2496</strain>
    </source>
</reference>
<feature type="domain" description="Nucleoside diphosphate kinase-like" evidence="9">
    <location>
        <begin position="20"/>
        <end position="141"/>
    </location>
</feature>
<comment type="caution">
    <text evidence="10">The sequence shown here is derived from an EMBL/GenBank/DDBJ whole genome shotgun (WGS) entry which is preliminary data.</text>
</comment>
<dbReference type="GO" id="GO:0005524">
    <property type="term" value="F:ATP binding"/>
    <property type="evidence" value="ECO:0007669"/>
    <property type="project" value="UniProtKB-KW"/>
</dbReference>
<evidence type="ECO:0000256" key="4">
    <source>
        <dbReference type="ARBA" id="ARBA00022741"/>
    </source>
</evidence>
<dbReference type="GO" id="GO:0006183">
    <property type="term" value="P:GTP biosynthetic process"/>
    <property type="evidence" value="ECO:0007669"/>
    <property type="project" value="InterPro"/>
</dbReference>
<dbReference type="SUPFAM" id="SSF54919">
    <property type="entry name" value="Nucleoside diphosphate kinase, NDK"/>
    <property type="match status" value="1"/>
</dbReference>
<dbReference type="PRINTS" id="PR01243">
    <property type="entry name" value="NUCDPKINASE"/>
</dbReference>
<dbReference type="AlphaFoldDB" id="A0A1X2H4V8"/>
<dbReference type="InterPro" id="IPR001564">
    <property type="entry name" value="Nucleoside_diP_kinase"/>
</dbReference>
<evidence type="ECO:0000256" key="2">
    <source>
        <dbReference type="ARBA" id="ARBA00017632"/>
    </source>
</evidence>
<evidence type="ECO:0000259" key="9">
    <source>
        <dbReference type="SMART" id="SM00562"/>
    </source>
</evidence>
<dbReference type="GO" id="GO:0006228">
    <property type="term" value="P:UTP biosynthetic process"/>
    <property type="evidence" value="ECO:0007669"/>
    <property type="project" value="InterPro"/>
</dbReference>
<protein>
    <recommendedName>
        <fullName evidence="2">Nucleoside diphosphate kinase</fullName>
    </recommendedName>
</protein>
<dbReference type="GO" id="GO:0006241">
    <property type="term" value="P:CTP biosynthetic process"/>
    <property type="evidence" value="ECO:0007669"/>
    <property type="project" value="InterPro"/>
</dbReference>
<comment type="similarity">
    <text evidence="1 7 8">Belongs to the NDK family.</text>
</comment>
<dbReference type="OrthoDB" id="2162449at2759"/>
<dbReference type="InterPro" id="IPR036850">
    <property type="entry name" value="NDK-like_dom_sf"/>
</dbReference>
<dbReference type="PROSITE" id="PS51374">
    <property type="entry name" value="NDPK_LIKE"/>
    <property type="match status" value="1"/>
</dbReference>
<name>A0A1X2H4V8_SYNRA</name>
<accession>A0A1X2H4V8</accession>
<dbReference type="Gene3D" id="3.30.70.141">
    <property type="entry name" value="Nucleoside diphosphate kinase-like domain"/>
    <property type="match status" value="1"/>
</dbReference>
<keyword evidence="6" id="KW-0067">ATP-binding</keyword>
<evidence type="ECO:0000313" key="11">
    <source>
        <dbReference type="Proteomes" id="UP000242180"/>
    </source>
</evidence>
<dbReference type="PANTHER" id="PTHR46161">
    <property type="entry name" value="NUCLEOSIDE DIPHOSPHATE KINASE"/>
    <property type="match status" value="1"/>
</dbReference>
<keyword evidence="5 10" id="KW-0418">Kinase</keyword>
<dbReference type="OMA" id="PNRYCGT"/>
<dbReference type="InterPro" id="IPR034907">
    <property type="entry name" value="NDK-like_dom"/>
</dbReference>